<dbReference type="GO" id="GO:0006974">
    <property type="term" value="P:DNA damage response"/>
    <property type="evidence" value="ECO:0007669"/>
    <property type="project" value="UniProtKB-KW"/>
</dbReference>
<keyword evidence="16" id="KW-0539">Nucleus</keyword>
<sequence>MYKRRWMDPSPRCACWSAAALRYMNLPTPGDVTSRKRKRRIMASGGPVMNGDISRSPSQSGALEDTLQQMNILIQENRDLKEALRQTNVTMKERFEGLSVWREKQREERDFLESRLEEARGRMEALTRHNQELSRRFEEGWRPGGAPGGKQDGGVDGVNDACGTERSTRLDLSMTASRLDSKEVTVSHLLQSLRNETERADRLEAELQASAARIRELEERKSNEDESTQTTQPETKEDSGSEEKTASEVENLKSQMMTLFKELQHAQSKLDEAEGMKRNLQDRHREVEQDVTTLKAQLVEKQAVQSENDRLKLQLDSMQAQSQLEQKKAGEERNTLAQLKEAYTKLFEDYNELKEEKKKRESQMVRKETLDELQHRMTAAEEALAAKQSKIDDMKQEIFHKEKELETISVFQAQAEVYSSDFYAERAAREKLHEEKERLATQLEFVKKQNSQLQEEMESLGRQSLNEMQRRHLSLGGNPCGAGASVVGRGEDDLDILTALLEESEGVGEKDRYGLEREDDLDGLFDDDGGEEEYKEGVEEEEGRAAGTEEDAVSELFGDVDDIEHEEKVTKGKASGAEAGSNEALQEELRQMQEQMQRLQQQLEASKKVSTLSSTPVRTAGSSAGPKRMTPKQTPPRQLPSKVTQAKPAAATQKTQAATPLSTPVRGEGVKLHESADFSNQLNNADSFKRKPRVAHQAIPSTSPEDRGPLVEIKLGSSFKPMESTGKVSNPLRSPPASHTRHAGAASAGQPKPSPLPAVPKDVAVEKYSGLRLRKPRVSSSEMDRKMADRRLIRLSQLPERLAREKLEDSDWVTFAVLVNKATPQSSSSGKTFSIWKLNDLHNLEVFVSLLLFSEVHKEHWKTEPGTVLGLLNPNHMKQKEGYDGVSLTVDHPQKLLLMGEAQDFGNCQAMKKNGDPCSQIVNMYECQYCQYHVKAQYKKMSSKRAELQSSFSGKAPNKVKGKSGGSLKERLCQDGFYYGGVSSAACAASLRCHPSAPKDTSGAPVQSITASDLLKQQKQKQRELLQNRRQRADEIQKRVLQNSAGVRPGSSSSSSLLGREGLTSPKAASEVPKSTQGPAAPHTPTLGRGFSEGEDILFFENSPLSAPALSISAAKMAALKKLRALRGKGGNDGRV</sequence>
<evidence type="ECO:0000256" key="9">
    <source>
        <dbReference type="ARBA" id="ARBA00022753"/>
    </source>
</evidence>
<feature type="region of interest" description="Disordered" evidence="20">
    <location>
        <begin position="502"/>
        <end position="759"/>
    </location>
</feature>
<dbReference type="Pfam" id="PF09329">
    <property type="entry name" value="zf-primase"/>
    <property type="match status" value="1"/>
</dbReference>
<dbReference type="InterPro" id="IPR055065">
    <property type="entry name" value="OB_MCM10"/>
</dbReference>
<evidence type="ECO:0000256" key="13">
    <source>
        <dbReference type="ARBA" id="ARBA00023034"/>
    </source>
</evidence>
<keyword evidence="15" id="KW-0238">DNA-binding</keyword>
<comment type="similarity">
    <text evidence="4">Belongs to the MCM10 family.</text>
</comment>
<feature type="compositionally biased region" description="Low complexity" evidence="20">
    <location>
        <begin position="592"/>
        <end position="604"/>
    </location>
</feature>
<feature type="coiled-coil region" evidence="19">
    <location>
        <begin position="429"/>
        <end position="463"/>
    </location>
</feature>
<dbReference type="GO" id="GO:0034067">
    <property type="term" value="P:protein localization to Golgi apparatus"/>
    <property type="evidence" value="ECO:0007669"/>
    <property type="project" value="TreeGrafter"/>
</dbReference>
<evidence type="ECO:0000256" key="7">
    <source>
        <dbReference type="ARBA" id="ARBA00022705"/>
    </source>
</evidence>
<dbReference type="InterPro" id="IPR015408">
    <property type="entry name" value="Znf_Mcm10/DnaG"/>
</dbReference>
<feature type="compositionally biased region" description="Acidic residues" evidence="20">
    <location>
        <begin position="517"/>
        <end position="564"/>
    </location>
</feature>
<keyword evidence="7" id="KW-0235">DNA replication</keyword>
<evidence type="ECO:0000313" key="25">
    <source>
        <dbReference type="EMBL" id="KAF0029456.1"/>
    </source>
</evidence>
<feature type="domain" description="MCM10 OB-fold" evidence="24">
    <location>
        <begin position="767"/>
        <end position="897"/>
    </location>
</feature>
<dbReference type="GO" id="GO:0090161">
    <property type="term" value="P:Golgi ribbon formation"/>
    <property type="evidence" value="ECO:0007669"/>
    <property type="project" value="TreeGrafter"/>
</dbReference>
<keyword evidence="8 18" id="KW-0479">Metal-binding</keyword>
<evidence type="ECO:0000259" key="21">
    <source>
        <dbReference type="Pfam" id="PF09329"/>
    </source>
</evidence>
<dbReference type="PANTHER" id="PTHR31553">
    <property type="entry name" value="NF-KAPPA-B ESSENTIAL MODULATOR"/>
    <property type="match status" value="1"/>
</dbReference>
<keyword evidence="10" id="KW-0227">DNA damage</keyword>
<dbReference type="Pfam" id="PF24863">
    <property type="entry name" value="zf-CCCH_Mcm10"/>
    <property type="match status" value="1"/>
</dbReference>
<evidence type="ECO:0000256" key="12">
    <source>
        <dbReference type="ARBA" id="ARBA00022833"/>
    </source>
</evidence>
<reference evidence="25 26" key="1">
    <citation type="submission" date="2019-06" db="EMBL/GenBank/DDBJ databases">
        <title>Draft genomes of female and male turbot (Scophthalmus maximus).</title>
        <authorList>
            <person name="Xu H."/>
            <person name="Xu X.-W."/>
            <person name="Shao C."/>
            <person name="Chen S."/>
        </authorList>
    </citation>
    <scope>NUCLEOTIDE SEQUENCE [LARGE SCALE GENOMIC DNA]</scope>
    <source>
        <strain evidence="25">Ysfricsl-2016a</strain>
        <tissue evidence="25">Blood</tissue>
    </source>
</reference>
<dbReference type="InterPro" id="IPR051301">
    <property type="entry name" value="Optineurin/NFkB_EssMod"/>
</dbReference>
<evidence type="ECO:0000256" key="1">
    <source>
        <dbReference type="ARBA" id="ARBA00004123"/>
    </source>
</evidence>
<dbReference type="GO" id="GO:0070530">
    <property type="term" value="F:K63-linked polyubiquitin modification-dependent protein binding"/>
    <property type="evidence" value="ECO:0007669"/>
    <property type="project" value="TreeGrafter"/>
</dbReference>
<evidence type="ECO:0000256" key="15">
    <source>
        <dbReference type="ARBA" id="ARBA00023125"/>
    </source>
</evidence>
<comment type="subcellular location">
    <subcellularLocation>
        <location evidence="18">Cytoplasm</location>
        <location evidence="18">Perinuclear region</location>
    </subcellularLocation>
    <subcellularLocation>
        <location evidence="18">Golgi apparatus</location>
    </subcellularLocation>
    <subcellularLocation>
        <location evidence="3 18">Golgi apparatus</location>
        <location evidence="3 18">trans-Golgi network</location>
    </subcellularLocation>
    <subcellularLocation>
        <location evidence="2 18">Cytoplasmic vesicle</location>
        <location evidence="2 18">Autophagosome</location>
    </subcellularLocation>
    <subcellularLocation>
        <location evidence="18">Cytoplasmic vesicle</location>
    </subcellularLocation>
    <subcellularLocation>
        <location evidence="18">Recycling endosome</location>
    </subcellularLocation>
    <subcellularLocation>
        <location evidence="1">Nucleus</location>
    </subcellularLocation>
</comment>
<evidence type="ECO:0000256" key="11">
    <source>
        <dbReference type="ARBA" id="ARBA00022771"/>
    </source>
</evidence>
<evidence type="ECO:0000256" key="5">
    <source>
        <dbReference type="ARBA" id="ARBA00018548"/>
    </source>
</evidence>
<evidence type="ECO:0000256" key="6">
    <source>
        <dbReference type="ARBA" id="ARBA00022490"/>
    </source>
</evidence>
<dbReference type="InterPro" id="IPR032419">
    <property type="entry name" value="CC2-LZ_dom"/>
</dbReference>
<comment type="caution">
    <text evidence="25">The sequence shown here is derived from an EMBL/GenBank/DDBJ whole genome shotgun (WGS) entry which is preliminary data.</text>
</comment>
<dbReference type="Pfam" id="PF16516">
    <property type="entry name" value="CC2-LZ"/>
    <property type="match status" value="1"/>
</dbReference>
<evidence type="ECO:0000256" key="19">
    <source>
        <dbReference type="SAM" id="Coils"/>
    </source>
</evidence>
<dbReference type="Gene3D" id="1.20.5.990">
    <property type="entry name" value="Nemo cc2-lz domain - 1d5 darpin complex"/>
    <property type="match status" value="1"/>
</dbReference>
<evidence type="ECO:0000256" key="20">
    <source>
        <dbReference type="SAM" id="MobiDB-lite"/>
    </source>
</evidence>
<dbReference type="FunFam" id="2.40.50.140:FF:000167">
    <property type="entry name" value="Minichromosome maintenance 10 replication initiation factor"/>
    <property type="match status" value="1"/>
</dbReference>
<feature type="compositionally biased region" description="Polar residues" evidence="20">
    <location>
        <begin position="608"/>
        <end position="622"/>
    </location>
</feature>
<dbReference type="InterPro" id="IPR012340">
    <property type="entry name" value="NA-bd_OB-fold"/>
</dbReference>
<protein>
    <recommendedName>
        <fullName evidence="5 18">Optineurin</fullName>
    </recommendedName>
</protein>
<dbReference type="GO" id="GO:0005776">
    <property type="term" value="C:autophagosome"/>
    <property type="evidence" value="ECO:0007669"/>
    <property type="project" value="UniProtKB-SubCell"/>
</dbReference>
<keyword evidence="12 18" id="KW-0862">Zinc</keyword>
<evidence type="ECO:0000256" key="2">
    <source>
        <dbReference type="ARBA" id="ARBA00004419"/>
    </source>
</evidence>
<comment type="function">
    <text evidence="18">May act by regulating membrane trafficking and cellular morphogenesis.</text>
</comment>
<name>A0A6A4S2L9_SCOMX</name>
<feature type="compositionally biased region" description="Low complexity" evidence="20">
    <location>
        <begin position="644"/>
        <end position="660"/>
    </location>
</feature>
<organism evidence="25 26">
    <name type="scientific">Scophthalmus maximus</name>
    <name type="common">Turbot</name>
    <name type="synonym">Psetta maxima</name>
    <dbReference type="NCBI Taxonomy" id="52904"/>
    <lineage>
        <taxon>Eukaryota</taxon>
        <taxon>Metazoa</taxon>
        <taxon>Chordata</taxon>
        <taxon>Craniata</taxon>
        <taxon>Vertebrata</taxon>
        <taxon>Euteleostomi</taxon>
        <taxon>Actinopterygii</taxon>
        <taxon>Neopterygii</taxon>
        <taxon>Teleostei</taxon>
        <taxon>Neoteleostei</taxon>
        <taxon>Acanthomorphata</taxon>
        <taxon>Carangaria</taxon>
        <taxon>Pleuronectiformes</taxon>
        <taxon>Pleuronectoidei</taxon>
        <taxon>Scophthalmidae</taxon>
        <taxon>Scophthalmus</taxon>
    </lineage>
</organism>
<feature type="region of interest" description="Disordered" evidence="20">
    <location>
        <begin position="215"/>
        <end position="247"/>
    </location>
</feature>
<feature type="domain" description="Zinc finger Mcm10/DnaG-type" evidence="21">
    <location>
        <begin position="900"/>
        <end position="945"/>
    </location>
</feature>
<dbReference type="InterPro" id="IPR021063">
    <property type="entry name" value="NEMO_N"/>
</dbReference>
<evidence type="ECO:0000256" key="14">
    <source>
        <dbReference type="ARBA" id="ARBA00023054"/>
    </source>
</evidence>
<feature type="coiled-coil region" evidence="19">
    <location>
        <begin position="63"/>
        <end position="136"/>
    </location>
</feature>
<feature type="compositionally biased region" description="Basic and acidic residues" evidence="20">
    <location>
        <begin position="234"/>
        <end position="247"/>
    </location>
</feature>
<dbReference type="GO" id="GO:0048471">
    <property type="term" value="C:perinuclear region of cytoplasm"/>
    <property type="evidence" value="ECO:0007669"/>
    <property type="project" value="UniProtKB-SubCell"/>
</dbReference>
<evidence type="ECO:0000256" key="3">
    <source>
        <dbReference type="ARBA" id="ARBA00004601"/>
    </source>
</evidence>
<evidence type="ECO:0000259" key="23">
    <source>
        <dbReference type="Pfam" id="PF16516"/>
    </source>
</evidence>
<dbReference type="AlphaFoldDB" id="A0A6A4S2L9"/>
<dbReference type="GO" id="GO:0043122">
    <property type="term" value="P:regulation of canonical NF-kappaB signal transduction"/>
    <property type="evidence" value="ECO:0007669"/>
    <property type="project" value="TreeGrafter"/>
</dbReference>
<evidence type="ECO:0000256" key="10">
    <source>
        <dbReference type="ARBA" id="ARBA00022763"/>
    </source>
</evidence>
<evidence type="ECO:0000256" key="18">
    <source>
        <dbReference type="RuleBase" id="RU367122"/>
    </source>
</evidence>
<feature type="region of interest" description="Disordered" evidence="20">
    <location>
        <begin position="1039"/>
        <end position="1090"/>
    </location>
</feature>
<dbReference type="Gene3D" id="2.40.50.140">
    <property type="entry name" value="Nucleic acid-binding proteins"/>
    <property type="match status" value="1"/>
</dbReference>
<accession>A0A6A4S2L9</accession>
<feature type="compositionally biased region" description="Basic and acidic residues" evidence="20">
    <location>
        <begin position="215"/>
        <end position="224"/>
    </location>
</feature>
<keyword evidence="11 18" id="KW-0863">Zinc-finger</keyword>
<proteinExistence type="inferred from homology"/>
<evidence type="ECO:0000259" key="24">
    <source>
        <dbReference type="Pfam" id="PF22379"/>
    </source>
</evidence>
<feature type="domain" description="NF-kappa-B essential modulator NEMO CC2-LZ" evidence="23">
    <location>
        <begin position="355"/>
        <end position="454"/>
    </location>
</feature>
<keyword evidence="13 18" id="KW-0333">Golgi apparatus</keyword>
<feature type="compositionally biased region" description="Polar residues" evidence="20">
    <location>
        <begin position="677"/>
        <end position="686"/>
    </location>
</feature>
<keyword evidence="9 18" id="KW-0967">Endosome</keyword>
<dbReference type="Proteomes" id="UP000438429">
    <property type="component" value="Unassembled WGS sequence"/>
</dbReference>
<evidence type="ECO:0000259" key="22">
    <source>
        <dbReference type="Pfam" id="PF11577"/>
    </source>
</evidence>
<dbReference type="PANTHER" id="PTHR31553:SF2">
    <property type="entry name" value="OPTINEURIN"/>
    <property type="match status" value="1"/>
</dbReference>
<dbReference type="Pfam" id="PF11577">
    <property type="entry name" value="NEMO"/>
    <property type="match status" value="1"/>
</dbReference>
<keyword evidence="14 19" id="KW-0175">Coiled coil</keyword>
<feature type="domain" description="NF-kappa-B essential modulator NEMO N-terminal" evidence="22">
    <location>
        <begin position="65"/>
        <end position="126"/>
    </location>
</feature>
<feature type="region of interest" description="Disordered" evidence="20">
    <location>
        <begin position="139"/>
        <end position="162"/>
    </location>
</feature>
<evidence type="ECO:0000256" key="4">
    <source>
        <dbReference type="ARBA" id="ARBA00009679"/>
    </source>
</evidence>
<keyword evidence="6 18" id="KW-0963">Cytoplasm</keyword>
<dbReference type="CDD" id="cd09803">
    <property type="entry name" value="UBAN"/>
    <property type="match status" value="1"/>
</dbReference>
<dbReference type="GO" id="GO:0005794">
    <property type="term" value="C:Golgi apparatus"/>
    <property type="evidence" value="ECO:0007669"/>
    <property type="project" value="UniProtKB-SubCell"/>
</dbReference>
<evidence type="ECO:0000256" key="8">
    <source>
        <dbReference type="ARBA" id="ARBA00022723"/>
    </source>
</evidence>
<evidence type="ECO:0000256" key="17">
    <source>
        <dbReference type="ARBA" id="ARBA00023329"/>
    </source>
</evidence>
<dbReference type="FunFam" id="1.20.5.390:FF:000002">
    <property type="entry name" value="NF-kappa-B essential modulator isoform X1"/>
    <property type="match status" value="1"/>
</dbReference>
<feature type="compositionally biased region" description="Basic and acidic residues" evidence="20">
    <location>
        <begin position="507"/>
        <end position="516"/>
    </location>
</feature>
<dbReference type="GO" id="GO:0055037">
    <property type="term" value="C:recycling endosome"/>
    <property type="evidence" value="ECO:0007669"/>
    <property type="project" value="UniProtKB-SubCell"/>
</dbReference>
<keyword evidence="17 18" id="KW-0968">Cytoplasmic vesicle</keyword>
<dbReference type="GO" id="GO:0008270">
    <property type="term" value="F:zinc ion binding"/>
    <property type="evidence" value="ECO:0007669"/>
    <property type="project" value="UniProtKB-KW"/>
</dbReference>
<dbReference type="Pfam" id="PF22379">
    <property type="entry name" value="OB_MCM10"/>
    <property type="match status" value="1"/>
</dbReference>
<evidence type="ECO:0000256" key="16">
    <source>
        <dbReference type="ARBA" id="ARBA00023242"/>
    </source>
</evidence>
<gene>
    <name evidence="25" type="ORF">F2P81_018561</name>
</gene>
<dbReference type="GO" id="GO:0006260">
    <property type="term" value="P:DNA replication"/>
    <property type="evidence" value="ECO:0007669"/>
    <property type="project" value="UniProtKB-KW"/>
</dbReference>
<dbReference type="GO" id="GO:0005634">
    <property type="term" value="C:nucleus"/>
    <property type="evidence" value="ECO:0007669"/>
    <property type="project" value="UniProtKB-SubCell"/>
</dbReference>
<dbReference type="EMBL" id="VEVO01000016">
    <property type="protein sequence ID" value="KAF0029456.1"/>
    <property type="molecule type" value="Genomic_DNA"/>
</dbReference>
<dbReference type="GO" id="GO:0003677">
    <property type="term" value="F:DNA binding"/>
    <property type="evidence" value="ECO:0007669"/>
    <property type="project" value="UniProtKB-KW"/>
</dbReference>
<feature type="compositionally biased region" description="Gly residues" evidence="20">
    <location>
        <begin position="142"/>
        <end position="156"/>
    </location>
</feature>
<dbReference type="Gene3D" id="1.20.5.390">
    <property type="entry name" value="L1 transposable element, trimerization domain"/>
    <property type="match status" value="2"/>
</dbReference>
<evidence type="ECO:0000313" key="26">
    <source>
        <dbReference type="Proteomes" id="UP000438429"/>
    </source>
</evidence>